<keyword evidence="2" id="KW-1185">Reference proteome</keyword>
<accession>A0A6A5WJS4</accession>
<gene>
    <name evidence="1" type="ORF">P154DRAFT_155402</name>
</gene>
<evidence type="ECO:0000313" key="1">
    <source>
        <dbReference type="EMBL" id="KAF2001922.1"/>
    </source>
</evidence>
<proteinExistence type="predicted"/>
<sequence length="150" mass="16298">MYGHSGKRTVPASPPRIDRRMQWLGGTGAPSGCPLNGEHNDTLKVNDILGAPYHKSSSALEAVDLMVKAKSNLQTTAIEQFFMIDEGRSCFSRPVSLETVVVLPIGSSPIFDCQPTIELKDTRGACAEPCEPWLSANQYPVFQHLHTSGS</sequence>
<dbReference type="Proteomes" id="UP000799779">
    <property type="component" value="Unassembled WGS sequence"/>
</dbReference>
<organism evidence="1 2">
    <name type="scientific">Amniculicola lignicola CBS 123094</name>
    <dbReference type="NCBI Taxonomy" id="1392246"/>
    <lineage>
        <taxon>Eukaryota</taxon>
        <taxon>Fungi</taxon>
        <taxon>Dikarya</taxon>
        <taxon>Ascomycota</taxon>
        <taxon>Pezizomycotina</taxon>
        <taxon>Dothideomycetes</taxon>
        <taxon>Pleosporomycetidae</taxon>
        <taxon>Pleosporales</taxon>
        <taxon>Amniculicolaceae</taxon>
        <taxon>Amniculicola</taxon>
    </lineage>
</organism>
<protein>
    <submittedName>
        <fullName evidence="1">Uncharacterized protein</fullName>
    </submittedName>
</protein>
<dbReference type="EMBL" id="ML977580">
    <property type="protein sequence ID" value="KAF2001922.1"/>
    <property type="molecule type" value="Genomic_DNA"/>
</dbReference>
<reference evidence="1" key="1">
    <citation type="journal article" date="2020" name="Stud. Mycol.">
        <title>101 Dothideomycetes genomes: a test case for predicting lifestyles and emergence of pathogens.</title>
        <authorList>
            <person name="Haridas S."/>
            <person name="Albert R."/>
            <person name="Binder M."/>
            <person name="Bloem J."/>
            <person name="Labutti K."/>
            <person name="Salamov A."/>
            <person name="Andreopoulos B."/>
            <person name="Baker S."/>
            <person name="Barry K."/>
            <person name="Bills G."/>
            <person name="Bluhm B."/>
            <person name="Cannon C."/>
            <person name="Castanera R."/>
            <person name="Culley D."/>
            <person name="Daum C."/>
            <person name="Ezra D."/>
            <person name="Gonzalez J."/>
            <person name="Henrissat B."/>
            <person name="Kuo A."/>
            <person name="Liang C."/>
            <person name="Lipzen A."/>
            <person name="Lutzoni F."/>
            <person name="Magnuson J."/>
            <person name="Mondo S."/>
            <person name="Nolan M."/>
            <person name="Ohm R."/>
            <person name="Pangilinan J."/>
            <person name="Park H.-J."/>
            <person name="Ramirez L."/>
            <person name="Alfaro M."/>
            <person name="Sun H."/>
            <person name="Tritt A."/>
            <person name="Yoshinaga Y."/>
            <person name="Zwiers L.-H."/>
            <person name="Turgeon B."/>
            <person name="Goodwin S."/>
            <person name="Spatafora J."/>
            <person name="Crous P."/>
            <person name="Grigoriev I."/>
        </authorList>
    </citation>
    <scope>NUCLEOTIDE SEQUENCE</scope>
    <source>
        <strain evidence="1">CBS 123094</strain>
    </source>
</reference>
<name>A0A6A5WJS4_9PLEO</name>
<evidence type="ECO:0000313" key="2">
    <source>
        <dbReference type="Proteomes" id="UP000799779"/>
    </source>
</evidence>
<dbReference type="AlphaFoldDB" id="A0A6A5WJS4"/>